<dbReference type="Gene3D" id="3.20.20.100">
    <property type="entry name" value="NADP-dependent oxidoreductase domain"/>
    <property type="match status" value="1"/>
</dbReference>
<dbReference type="Pfam" id="PF00248">
    <property type="entry name" value="Aldo_ket_red"/>
    <property type="match status" value="1"/>
</dbReference>
<keyword evidence="4" id="KW-1185">Reference proteome</keyword>
<gene>
    <name evidence="3" type="primary">yhdN_3</name>
    <name evidence="3" type="ORF">BN997_01953</name>
</gene>
<dbReference type="InterPro" id="IPR020471">
    <property type="entry name" value="AKR"/>
</dbReference>
<dbReference type="PANTHER" id="PTHR43364">
    <property type="entry name" value="NADH-SPECIFIC METHYLGLYOXAL REDUCTASE-RELATED"/>
    <property type="match status" value="1"/>
</dbReference>
<dbReference type="InterPro" id="IPR036812">
    <property type="entry name" value="NAD(P)_OxRdtase_dom_sf"/>
</dbReference>
<dbReference type="PRINTS" id="PR00069">
    <property type="entry name" value="ALDKETRDTASE"/>
</dbReference>
<dbReference type="RefSeq" id="WP_042531681.1">
    <property type="nucleotide sequence ID" value="NZ_CDGG01000001.1"/>
</dbReference>
<dbReference type="Proteomes" id="UP000040453">
    <property type="component" value="Unassembled WGS sequence"/>
</dbReference>
<dbReference type="InterPro" id="IPR050523">
    <property type="entry name" value="AKR_Detox_Biosynth"/>
</dbReference>
<dbReference type="PROSITE" id="PS00062">
    <property type="entry name" value="ALDOKETO_REDUCTASE_2"/>
    <property type="match status" value="1"/>
</dbReference>
<dbReference type="OrthoDB" id="9773828at2"/>
<dbReference type="PANTHER" id="PTHR43364:SF4">
    <property type="entry name" value="NAD(P)-LINKED OXIDOREDUCTASE SUPERFAMILY PROTEIN"/>
    <property type="match status" value="1"/>
</dbReference>
<organism evidence="3 4">
    <name type="scientific">Oceanobacillus oncorhynchi</name>
    <dbReference type="NCBI Taxonomy" id="545501"/>
    <lineage>
        <taxon>Bacteria</taxon>
        <taxon>Bacillati</taxon>
        <taxon>Bacillota</taxon>
        <taxon>Bacilli</taxon>
        <taxon>Bacillales</taxon>
        <taxon>Bacillaceae</taxon>
        <taxon>Oceanobacillus</taxon>
    </lineage>
</organism>
<protein>
    <submittedName>
        <fullName evidence="3">General stress protein 69</fullName>
    </submittedName>
</protein>
<dbReference type="CDD" id="cd19083">
    <property type="entry name" value="AKR_AKR11A1_11D1"/>
    <property type="match status" value="1"/>
</dbReference>
<dbReference type="AlphaFoldDB" id="A0A0A1MR39"/>
<dbReference type="FunFam" id="3.20.20.100:FF:000004">
    <property type="entry name" value="Oxidoreductase, aldo/keto reductase"/>
    <property type="match status" value="1"/>
</dbReference>
<evidence type="ECO:0000313" key="4">
    <source>
        <dbReference type="Proteomes" id="UP000040453"/>
    </source>
</evidence>
<keyword evidence="1" id="KW-0560">Oxidoreductase</keyword>
<dbReference type="InterPro" id="IPR023210">
    <property type="entry name" value="NADP_OxRdtase_dom"/>
</dbReference>
<proteinExistence type="predicted"/>
<evidence type="ECO:0000313" key="3">
    <source>
        <dbReference type="EMBL" id="CEI82097.1"/>
    </source>
</evidence>
<sequence length="313" mass="34820">MVQKVQIAKTDLVVNPIGLGTNAVGGHNLYPNLKDEQGMDMVRDAINHGVDFLDTAFIYGPGYSEELVGKVVKDMGKRQEVVIATKAAHKFVDGEVQFDNSPAFLKQAVDDALKRIQTDYIDLFYIHNPDENTPKDEAVGALKELKDAGKIRSIGVSNFSLDQLKEANKDGYVDVVQDLYNLIQRDAEQTFFDYTKENDISFIPFFPLASGLLAGKYDENTTFPEGDLRNGFDHFQGESFRKNLARVEKLREIAAAKQVEIPHLVLAWYLANDAIDVVIPGAKNGSQVQNNLQTLDVAISDEEYKAISDIFAL</sequence>
<dbReference type="GO" id="GO:0005829">
    <property type="term" value="C:cytosol"/>
    <property type="evidence" value="ECO:0007669"/>
    <property type="project" value="TreeGrafter"/>
</dbReference>
<reference evidence="3 4" key="1">
    <citation type="submission" date="2014-11" db="EMBL/GenBank/DDBJ databases">
        <authorList>
            <person name="Urmite Genomes Urmite Genomes"/>
        </authorList>
    </citation>
    <scope>NUCLEOTIDE SEQUENCE [LARGE SCALE GENOMIC DNA]</scope>
    <source>
        <strain evidence="3 4">Oc5</strain>
    </source>
</reference>
<feature type="domain" description="NADP-dependent oxidoreductase" evidence="2">
    <location>
        <begin position="16"/>
        <end position="310"/>
    </location>
</feature>
<accession>A0A0A1MR39</accession>
<dbReference type="InterPro" id="IPR018170">
    <property type="entry name" value="Aldo/ket_reductase_CS"/>
</dbReference>
<evidence type="ECO:0000256" key="1">
    <source>
        <dbReference type="ARBA" id="ARBA00023002"/>
    </source>
</evidence>
<dbReference type="EMBL" id="CDGG01000001">
    <property type="protein sequence ID" value="CEI82097.1"/>
    <property type="molecule type" value="Genomic_DNA"/>
</dbReference>
<name>A0A0A1MR39_9BACI</name>
<evidence type="ECO:0000259" key="2">
    <source>
        <dbReference type="Pfam" id="PF00248"/>
    </source>
</evidence>
<dbReference type="GO" id="GO:0016491">
    <property type="term" value="F:oxidoreductase activity"/>
    <property type="evidence" value="ECO:0007669"/>
    <property type="project" value="UniProtKB-KW"/>
</dbReference>
<dbReference type="STRING" id="545501.BN997_01953"/>
<dbReference type="SUPFAM" id="SSF51430">
    <property type="entry name" value="NAD(P)-linked oxidoreductase"/>
    <property type="match status" value="1"/>
</dbReference>